<evidence type="ECO:0000313" key="1">
    <source>
        <dbReference type="EMBL" id="RUS80475.1"/>
    </source>
</evidence>
<evidence type="ECO:0000313" key="2">
    <source>
        <dbReference type="Proteomes" id="UP000271974"/>
    </source>
</evidence>
<accession>A0A433TFX3</accession>
<gene>
    <name evidence="1" type="ORF">EGW08_011753</name>
</gene>
<organism evidence="1 2">
    <name type="scientific">Elysia chlorotica</name>
    <name type="common">Eastern emerald elysia</name>
    <name type="synonym">Sea slug</name>
    <dbReference type="NCBI Taxonomy" id="188477"/>
    <lineage>
        <taxon>Eukaryota</taxon>
        <taxon>Metazoa</taxon>
        <taxon>Spiralia</taxon>
        <taxon>Lophotrochozoa</taxon>
        <taxon>Mollusca</taxon>
        <taxon>Gastropoda</taxon>
        <taxon>Heterobranchia</taxon>
        <taxon>Euthyneura</taxon>
        <taxon>Panpulmonata</taxon>
        <taxon>Sacoglossa</taxon>
        <taxon>Placobranchoidea</taxon>
        <taxon>Plakobranchidae</taxon>
        <taxon>Elysia</taxon>
    </lineage>
</organism>
<dbReference type="EMBL" id="RQTK01000389">
    <property type="protein sequence ID" value="RUS80475.1"/>
    <property type="molecule type" value="Genomic_DNA"/>
</dbReference>
<name>A0A433TFX3_ELYCH</name>
<protein>
    <submittedName>
        <fullName evidence="1">Uncharacterized protein</fullName>
    </submittedName>
</protein>
<sequence>MSTARSTSEADLSMPFKFYNATSNDKFDAKALKAFLQERGLYNRGLWRHMCSKTRPKGLKFGSMFKDSNLFVLSKESGILQKRRVWYSSIGSLKSSYAGSTLRELACVLQI</sequence>
<dbReference type="AlphaFoldDB" id="A0A433TFX3"/>
<comment type="caution">
    <text evidence="1">The sequence shown here is derived from an EMBL/GenBank/DDBJ whole genome shotgun (WGS) entry which is preliminary data.</text>
</comment>
<reference evidence="1 2" key="1">
    <citation type="submission" date="2019-01" db="EMBL/GenBank/DDBJ databases">
        <title>A draft genome assembly of the solar-powered sea slug Elysia chlorotica.</title>
        <authorList>
            <person name="Cai H."/>
            <person name="Li Q."/>
            <person name="Fang X."/>
            <person name="Li J."/>
            <person name="Curtis N.E."/>
            <person name="Altenburger A."/>
            <person name="Shibata T."/>
            <person name="Feng M."/>
            <person name="Maeda T."/>
            <person name="Schwartz J.A."/>
            <person name="Shigenobu S."/>
            <person name="Lundholm N."/>
            <person name="Nishiyama T."/>
            <person name="Yang H."/>
            <person name="Hasebe M."/>
            <person name="Li S."/>
            <person name="Pierce S.K."/>
            <person name="Wang J."/>
        </authorList>
    </citation>
    <scope>NUCLEOTIDE SEQUENCE [LARGE SCALE GENOMIC DNA]</scope>
    <source>
        <strain evidence="1">EC2010</strain>
        <tissue evidence="1">Whole organism of an adult</tissue>
    </source>
</reference>
<proteinExistence type="predicted"/>
<keyword evidence="2" id="KW-1185">Reference proteome</keyword>
<dbReference type="Proteomes" id="UP000271974">
    <property type="component" value="Unassembled WGS sequence"/>
</dbReference>